<evidence type="ECO:0000313" key="4">
    <source>
        <dbReference type="Proteomes" id="UP000576225"/>
    </source>
</evidence>
<dbReference type="Gene3D" id="2.160.20.20">
    <property type="match status" value="1"/>
</dbReference>
<feature type="compositionally biased region" description="Low complexity" evidence="1">
    <location>
        <begin position="32"/>
        <end position="42"/>
    </location>
</feature>
<accession>A0A848AV10</accession>
<proteinExistence type="predicted"/>
<dbReference type="InterPro" id="IPR012332">
    <property type="entry name" value="Autotransporter_pectin_lyase_C"/>
</dbReference>
<gene>
    <name evidence="3" type="ORF">HF882_05895</name>
</gene>
<feature type="region of interest" description="Disordered" evidence="1">
    <location>
        <begin position="32"/>
        <end position="76"/>
    </location>
</feature>
<sequence length="4104" mass="422187">MKKVNIFKLEDRVLFDAAGVADAVDAANQAASAEASAAQEQAQDSKEALKNAPPENPADAAANAQAQQNHSNPGEAADLDAAANKIVEGEIVPGQAPEQADAPADGADVDASAADTDGEAPDADHAAAESQGGDAGDSGDAGDAGDINDVPLGDIDDFINGGHDSDADHDGDAEHNAEQDSADADKPAPALDAVPAAANADAPGRELVIINSSVKDAQAIIDALGDNTDVLFLENGTDALDAINEYLDANGIKYDAIHIVSHGNAGYFVLNGEIIDAQSVANDPASWANIGKHLSDNGDIMIYGCNVAGNLDGQMLVSQIASLTGADVAASVDSTGVNGNWDLEYSIGVIDNQFINVNDYQYSLKAYTITTSGDKPLSFWSAYDDALKNKETGSEFLFSSDYLISNKDDAGNLLSSPYTFTQNTNYTFSVSGDYTVTVEADITIKCIDNANGEHHVTFTGDGGGKFVFKGALTIDGNVELNGSFDASQATVTWGTNASLAKADGDNVSASYRFGDVVIGFGDNVDIGTGVSFNANSIENNGRLYNSGTVSVAEFTNSNYLSNAGNITARNTFTNTGNVYLDSTGRITAGTSFDHSGYISGKGSVVINGTWTGDGSVSMTGGSFEYRDSDFATLNGINIYRGTYYDLSVGLSGQNLVWSNIAPSDGAYSVSHGWSLKIESGATLTFDGAVGFSDLNLYEGGWGSGNYSDSSLVVYSKAFLESRPQGFTGNIGSLQLGTGSDSFADLVFGTTAVIHGAFLDASRVTGSLSLSGLSTTNPNCYLVVKESSPGSGQTDLTIRYDGSNGTSTTAGASVLVLKNADGNTLAYDVLEITGIVDVKSTITVNGRLVMNADSGLWIKSGGDFTLNGQISDRASASYQINSGGSLTFNLHGSSAGVVNANMRIYGNANLNLVDTQYFGNIQVSGGTLNITSIGNTTGTSYNGYVGSDLNGGTINIVGDNLTFYRDVTNALGWYVMNGYITSDNSQYTNSTGTQTATDLNYGWYDGKINVTSTGKINFNGAVVSTGEFTIHGGEVIFGNTSEAFVAVAAGNFTIKSGSKVTFGSDVYVSATYNSNRDTNFTVEGGNVTFSGDLWNWVRTWRGYWTGSGADKRAYGDLKIYFDGKDYWADLYTTDTEVRSTVNFKSGSNIIFADNTTLYNYGTFGIATVNVEAGAMASFYNIQNAAFNAWTPWSPGNRWKTAINWDSDLISLYGYSSSPVTAEGVHPESAGDPINGATFNLIADKVTVKNDVLNTGGSAARYQYSGTTTHVPEAGFNVIGSENKFLGTFNNENNALLSISGGTGNQFNKIINGLHETGGSSAELRTKVLVTGTQNLGDFTNYAELDLTGAQKTSISLTNMGGETKLSGDSDGFVFEKLDIKGGSVTISAELGALGITTDINLSQGASLHIQAQNTITGDITNSGQINMNGAGSVLKGNLVNEASGSFNINEYMEVTGSVENKGKFLIDAPDMVLSSVFVNSGELSISKIVTFTQLTNEVSGKITFTGESVSAGGTVPGAEGTTFVNLVNKGTIDVTVKSILFTDGLNNSGTLTISTGSTGTRFKNMIDADGKIIFVNSGTLNINAASGAGEYMDLQNSGTVNIAADVSFGRVVNTSSITVSNLGNLQFYGALTNNGTIAGAGDVDIYYSAAGTGSFAMTGESTVTYHYYQDIADGKVAYIDSDGYWRIGGEIIMVGVGADQVKGDAYSNRPHYDPRYGWVIGDSTGKISDFNQYVDVTVQNGHWVIGGVDTGVDAVSNGLTPTLVQSATDPNVSSWWFDGKDTGISGNVSQNVYGGTVVNLTIAGDATLETTDGLVKGVTVVSNTVVSGAFVNNGIRIQVPGSITFNGTYADDAASSLDISSTGRVTFNVTTVDSATNRTMATVNGDVFNDGIIEVAANKAVTFLSTTAGEGEVRAANAMVAYDNSADTSVSQKVFRSSGYGELELRGSSKVIDSEVTTGSIVNESGVALNGGTLVVNLTASGAGDYLVGTESSIDFNNQSGKDYTIGGNIEIAADAFGVNFNGAEKGQIFVGGKLTNKVLVNESEVRRTGVTASYTTFSEVENNGTFTVKDSGVQLGDFVQNAGAQLLFALQSGDVFAIDGVNSKITGNGGNITVQGGKVTVSSKIDAENGDNATDFQVNKGAILELAAAGQVLPYVIVDEGATLMISAGAVLGTEAGAIGTSGLVLNGTLQTLGGEVKVYAYDTANHDDPTARIYVESGSKLTFVGEPNVYGFVYATIEIAGGELNSDSPRLTHAVMDEWIVIDSDDFTSNYEAGSKFIVKDGATLTVDGYLNGKGLPVEEGAFRLVGNGKLLVSVDLTVTGDVTVNAGSTITVNAGTDVIFNGAFASGGLLAGGGNVAFNGSVTTAVTDDSGVVQTGTVNMTGDSVVTYGENAGNVLFGGIYATLVVNSVASVGDVTINKGLSGSGSVTFSGKTDGKAVVSGGTLSVTYEKEAKVVYGGEYGSLTFVGDHTVNAGSDEALNISVAGTFSILGGSAQAPVVLTLNNTNLTLEGDLVGTDSARIVAAGTQGTVTYNYSGYQTRDIYSGSYRELVINGNGTQNIANLTLTTSLSGTGSLSIGSSVSGTGRVVGGTLSVTYSENITTGFLGGDYKNLSMNGAGNKVINNNITVAGNTFAMGTFSGNGNLEFQGLVQGTATFGTDSTAYTGSVTYSAGSISGQTSQMVYGGNYSSLIFSGLAKTVDSNLTAGHLVTGSDVAIGNKAVVTFHQVTVDGSAPTIQIGAGSTLNITMTAGVTQPRLNNAGTLVVSSNGAYTFTGDTLTNDGVFRVTGNSEVTLDNIKMNNSLSSYAVDAGSTLNMTGFLATDAEGKEVPVVIAGITNNGNLNILGSNLTVTGAVTNTGTFTVDQGSTLTLEENSTLDGTFILKRGNTLNIFGEVRINDLYTYGTIQVGSEDGRTGSLTLYKVSAGNEDPSSSTMIAYEGSTLKFDPYTVFQMIGGTVTVWQTPDHNPLQYDSNWTGFYNLVIETSWIIVNEDGYVIDVTTDGKYWIQGGAHVTVNGCGAGSQFRVDGDCELTFSITATEGNPDAAVQSVEVYAGGKVVIDSALSVTGSFTNSGDVTVNAAGTKFASFTNNAGASLTLNAALNAESKVENMAGGTITVNAAMTLDGNISNYGTISVTTAGVTVNGLVNTGTVQVGEAGVLNVETDLGGTLNVLENGQAVINVGALTANVENAGTVTAGTGTLTFNGAVAGNGGTFSGDSLTFSGITSGTATVEAADVIYNGTDSQSVFGGTYGTLTLDGGLKTVTGKTEVTGVFTNNSGVQVDGSLTLNGLAGAGEYLVSQNGMLVFNGDGTVAGSVTNSGTVEVNALVSFGGGLSNLATGTLNLNATGLNVTADNAGVINVNAQNVTLSGSNSKTVNVADGGSLTLKMTDAAGANYTVAAGGVLNLDSASGTLFGRVDNAGTFNVISVVDSFVGGVSNSGTMVVESASNLANVTNSNLLILNGAAKLNGTVNDGNGTLDIKADGYKFDASKFANDGLVKVSNGATVTADNIGANGSSGDYSVEANSTLNAGTDARFTGVLQNDGTISGNGNLITISGSTAGSGSLNNSSGEVVYNGADAQDIFSGEYGRLTVTGDGTKTLNGDITINTNGNISSSFVNNGAITSDGALIFDGKTSGNGTVNSTAETIYNQAAEHVYSGKYGKLTLSGVAKSIAGNVTADLLDNSARTLTVETSGVLTTGKLVDGVNSQYNILGTWNFTGDAEILGSVNNSGVISTDSDLTFTGMTTGSGRIEISNTTGAVKYSGNADHEIYSGNYNDLTIDGTGNNTLSGDVKVNGTMSLDTRLNASGSLTLSGDTTGEGQLHSTGSVIYDRNGDQDIYNGSYKDITIDGNGVKSIVGNVTISGNAVQSGGAVLHASNGNVTYNGNGTQQVMNGTYDDLTLNGTGQKLFAAGSLTTVNGTFTATGSPSQLLYLDSTIPGRQWDVAAGNLNFNWVHISNSNLLSGGADLNGNNSLGSGNTGWKVFDSAGGIGDSFPSQNNLNFSSLAMLLGNELRAAELEELFYEEGFVFRRSGSLPKLDPNGDDIAAVLQSEVDFLGLETAYDTAIFDGADFSDADYSDLMSRADIFKDEVDEALSEMVAI</sequence>
<feature type="region of interest" description="Disordered" evidence="1">
    <location>
        <begin position="96"/>
        <end position="188"/>
    </location>
</feature>
<protein>
    <submittedName>
        <fullName evidence="3">DUF4347 domain-containing protein</fullName>
    </submittedName>
</protein>
<dbReference type="EMBL" id="JABAEW010000008">
    <property type="protein sequence ID" value="NMD86113.1"/>
    <property type="molecule type" value="Genomic_DNA"/>
</dbReference>
<comment type="caution">
    <text evidence="3">The sequence shown here is derived from an EMBL/GenBank/DDBJ whole genome shotgun (WGS) entry which is preliminary data.</text>
</comment>
<organism evidence="3 4">
    <name type="scientific">Victivallis vadensis</name>
    <dbReference type="NCBI Taxonomy" id="172901"/>
    <lineage>
        <taxon>Bacteria</taxon>
        <taxon>Pseudomonadati</taxon>
        <taxon>Lentisphaerota</taxon>
        <taxon>Lentisphaeria</taxon>
        <taxon>Victivallales</taxon>
        <taxon>Victivallaceae</taxon>
        <taxon>Victivallis</taxon>
    </lineage>
</organism>
<name>A0A848AV10_9BACT</name>
<feature type="compositionally biased region" description="Basic and acidic residues" evidence="1">
    <location>
        <begin position="163"/>
        <end position="186"/>
    </location>
</feature>
<feature type="compositionally biased region" description="Low complexity" evidence="1">
    <location>
        <begin position="51"/>
        <end position="69"/>
    </location>
</feature>
<evidence type="ECO:0000256" key="1">
    <source>
        <dbReference type="SAM" id="MobiDB-lite"/>
    </source>
</evidence>
<feature type="compositionally biased region" description="Low complexity" evidence="1">
    <location>
        <begin position="100"/>
        <end position="115"/>
    </location>
</feature>
<reference evidence="3 4" key="1">
    <citation type="submission" date="2020-04" db="EMBL/GenBank/DDBJ databases">
        <authorList>
            <person name="Hitch T.C.A."/>
            <person name="Wylensek D."/>
            <person name="Clavel T."/>
        </authorList>
    </citation>
    <scope>NUCLEOTIDE SEQUENCE [LARGE SCALE GENOMIC DNA]</scope>
    <source>
        <strain evidence="3 4">COR2-253-APC-1A</strain>
    </source>
</reference>
<dbReference type="Pfam" id="PF14252">
    <property type="entry name" value="DUF4347"/>
    <property type="match status" value="1"/>
</dbReference>
<evidence type="ECO:0000259" key="2">
    <source>
        <dbReference type="Pfam" id="PF14252"/>
    </source>
</evidence>
<evidence type="ECO:0000313" key="3">
    <source>
        <dbReference type="EMBL" id="NMD86113.1"/>
    </source>
</evidence>
<feature type="domain" description="DUF4347" evidence="2">
    <location>
        <begin position="207"/>
        <end position="354"/>
    </location>
</feature>
<dbReference type="RefSeq" id="WP_168961964.1">
    <property type="nucleotide sequence ID" value="NZ_JABAEW010000008.1"/>
</dbReference>
<dbReference type="Proteomes" id="UP000576225">
    <property type="component" value="Unassembled WGS sequence"/>
</dbReference>
<dbReference type="InterPro" id="IPR025592">
    <property type="entry name" value="DUF4347"/>
</dbReference>